<reference evidence="2 3" key="1">
    <citation type="submission" date="2020-09" db="EMBL/GenBank/DDBJ databases">
        <title>De no assembly of potato wild relative species, Solanum commersonii.</title>
        <authorList>
            <person name="Cho K."/>
        </authorList>
    </citation>
    <scope>NUCLEOTIDE SEQUENCE [LARGE SCALE GENOMIC DNA]</scope>
    <source>
        <strain evidence="2">LZ3.2</strain>
        <tissue evidence="2">Leaf</tissue>
    </source>
</reference>
<keyword evidence="1" id="KW-0472">Membrane</keyword>
<feature type="transmembrane region" description="Helical" evidence="1">
    <location>
        <begin position="70"/>
        <end position="88"/>
    </location>
</feature>
<dbReference type="Proteomes" id="UP000824120">
    <property type="component" value="Chromosome 8"/>
</dbReference>
<dbReference type="EMBL" id="JACXVP010000008">
    <property type="protein sequence ID" value="KAG5589919.1"/>
    <property type="molecule type" value="Genomic_DNA"/>
</dbReference>
<evidence type="ECO:0000256" key="1">
    <source>
        <dbReference type="SAM" id="Phobius"/>
    </source>
</evidence>
<proteinExistence type="predicted"/>
<evidence type="ECO:0008006" key="4">
    <source>
        <dbReference type="Google" id="ProtNLM"/>
    </source>
</evidence>
<name>A0A9J5XQW6_SOLCO</name>
<keyword evidence="1" id="KW-0812">Transmembrane</keyword>
<comment type="caution">
    <text evidence="2">The sequence shown here is derived from an EMBL/GenBank/DDBJ whole genome shotgun (WGS) entry which is preliminary data.</text>
</comment>
<keyword evidence="3" id="KW-1185">Reference proteome</keyword>
<gene>
    <name evidence="2" type="ORF">H5410_040433</name>
</gene>
<organism evidence="2 3">
    <name type="scientific">Solanum commersonii</name>
    <name type="common">Commerson's wild potato</name>
    <name type="synonym">Commerson's nightshade</name>
    <dbReference type="NCBI Taxonomy" id="4109"/>
    <lineage>
        <taxon>Eukaryota</taxon>
        <taxon>Viridiplantae</taxon>
        <taxon>Streptophyta</taxon>
        <taxon>Embryophyta</taxon>
        <taxon>Tracheophyta</taxon>
        <taxon>Spermatophyta</taxon>
        <taxon>Magnoliopsida</taxon>
        <taxon>eudicotyledons</taxon>
        <taxon>Gunneridae</taxon>
        <taxon>Pentapetalae</taxon>
        <taxon>asterids</taxon>
        <taxon>lamiids</taxon>
        <taxon>Solanales</taxon>
        <taxon>Solanaceae</taxon>
        <taxon>Solanoideae</taxon>
        <taxon>Solaneae</taxon>
        <taxon>Solanum</taxon>
    </lineage>
</organism>
<accession>A0A9J5XQW6</accession>
<evidence type="ECO:0000313" key="2">
    <source>
        <dbReference type="EMBL" id="KAG5589919.1"/>
    </source>
</evidence>
<evidence type="ECO:0000313" key="3">
    <source>
        <dbReference type="Proteomes" id="UP000824120"/>
    </source>
</evidence>
<dbReference type="AlphaFoldDB" id="A0A9J5XQW6"/>
<protein>
    <recommendedName>
        <fullName evidence="4">Transmembrane protein</fullName>
    </recommendedName>
</protein>
<keyword evidence="1" id="KW-1133">Transmembrane helix</keyword>
<sequence>MASQVGCYGCLPELAVVGILFVSYLGQSFGGFGWGLSELGDGTMDCFVCVLDLVGVSGGEKRRNRETTRIFGGFRVIFGVLVVCLLFTDQWSGYGFGEDREQRNNEEAKVYL</sequence>